<name>A0A4U5W7Z7_STRLS</name>
<evidence type="ECO:0000313" key="2">
    <source>
        <dbReference type="EMBL" id="TKS96265.1"/>
    </source>
</evidence>
<dbReference type="AlphaFoldDB" id="A0A4U5W7Z7"/>
<sequence length="178" mass="19689">MAATERDLHEQHRAMTSDLAARHARVKELDVDDLEFDGQYTAMVQGAEELLAFEQMLPMRLAEPQRLRSAKIVRGSWRGQTAVAIALITTVLVLDRTAWWLVLLIPHLLATLLGWSIKVTPQQHKQQRGIAFALHALCVLVILVALGVLSAWWIIAVLIGWAFIGGACADAPQQGAKK</sequence>
<gene>
    <name evidence="2" type="ORF">E4U91_36800</name>
</gene>
<comment type="caution">
    <text evidence="2">The sequence shown here is derived from an EMBL/GenBank/DDBJ whole genome shotgun (WGS) entry which is preliminary data.</text>
</comment>
<evidence type="ECO:0000313" key="3">
    <source>
        <dbReference type="Proteomes" id="UP000305929"/>
    </source>
</evidence>
<dbReference type="OrthoDB" id="4321129at2"/>
<accession>A0A4U5W7Z7</accession>
<keyword evidence="1" id="KW-0472">Membrane</keyword>
<feature type="transmembrane region" description="Helical" evidence="1">
    <location>
        <begin position="99"/>
        <end position="117"/>
    </location>
</feature>
<reference evidence="2 3" key="1">
    <citation type="submission" date="2019-04" db="EMBL/GenBank/DDBJ databases">
        <title>Streptomyces lasaliensis sp. nov., an Actinomycete isolated from soil which produces the polyether antibiotic lasalocid.</title>
        <authorList>
            <person name="Erwin G."/>
            <person name="Haber C."/>
        </authorList>
    </citation>
    <scope>NUCLEOTIDE SEQUENCE [LARGE SCALE GENOMIC DNA]</scope>
    <source>
        <strain evidence="2 3">X-537</strain>
    </source>
</reference>
<keyword evidence="1" id="KW-0812">Transmembrane</keyword>
<dbReference type="EMBL" id="SZNQ01000003">
    <property type="protein sequence ID" value="TKS96265.1"/>
    <property type="molecule type" value="Genomic_DNA"/>
</dbReference>
<dbReference type="RefSeq" id="WP_137311366.1">
    <property type="nucleotide sequence ID" value="NZ_SZNQ01000003.1"/>
</dbReference>
<evidence type="ECO:0000256" key="1">
    <source>
        <dbReference type="SAM" id="Phobius"/>
    </source>
</evidence>
<protein>
    <submittedName>
        <fullName evidence="2">Uncharacterized protein</fullName>
    </submittedName>
</protein>
<feature type="transmembrane region" description="Helical" evidence="1">
    <location>
        <begin position="75"/>
        <end position="93"/>
    </location>
</feature>
<keyword evidence="3" id="KW-1185">Reference proteome</keyword>
<keyword evidence="1" id="KW-1133">Transmembrane helix</keyword>
<organism evidence="2 3">
    <name type="scientific">Streptomyces lasalocidi</name>
    <name type="common">Streptomyces lasaliensis</name>
    <dbReference type="NCBI Taxonomy" id="324833"/>
    <lineage>
        <taxon>Bacteria</taxon>
        <taxon>Bacillati</taxon>
        <taxon>Actinomycetota</taxon>
        <taxon>Actinomycetes</taxon>
        <taxon>Kitasatosporales</taxon>
        <taxon>Streptomycetaceae</taxon>
        <taxon>Streptomyces</taxon>
    </lineage>
</organism>
<proteinExistence type="predicted"/>
<feature type="transmembrane region" description="Helical" evidence="1">
    <location>
        <begin position="152"/>
        <end position="169"/>
    </location>
</feature>
<dbReference type="Proteomes" id="UP000305929">
    <property type="component" value="Unassembled WGS sequence"/>
</dbReference>